<keyword evidence="3" id="KW-1185">Reference proteome</keyword>
<proteinExistence type="predicted"/>
<evidence type="ECO:0000313" key="3">
    <source>
        <dbReference type="Proteomes" id="UP000204441"/>
    </source>
</evidence>
<evidence type="ECO:0000313" key="2">
    <source>
        <dbReference type="EMBL" id="CUR44249.1"/>
    </source>
</evidence>
<name>A0A0S4L134_9CAUD</name>
<dbReference type="Proteomes" id="UP000204441">
    <property type="component" value="Genome"/>
</dbReference>
<dbReference type="EMBL" id="LN887844">
    <property type="protein sequence ID" value="CUR44249.1"/>
    <property type="molecule type" value="Genomic_DNA"/>
</dbReference>
<sequence length="46" mass="4838">MVSICLCILWALLVTMLLPNKQPTGIIVSAIGAVLITVVCSQLGIK</sequence>
<feature type="transmembrane region" description="Helical" evidence="1">
    <location>
        <begin position="27"/>
        <end position="45"/>
    </location>
</feature>
<gene>
    <name evidence="2" type="ORF">VCM_00030</name>
</gene>
<dbReference type="GeneID" id="26799000"/>
<organism evidence="2 3">
    <name type="scientific">Pseudomonas phage VCM</name>
    <dbReference type="NCBI Taxonomy" id="1729937"/>
    <lineage>
        <taxon>Viruses</taxon>
        <taxon>Duplodnaviria</taxon>
        <taxon>Heunggongvirae</taxon>
        <taxon>Uroviricota</taxon>
        <taxon>Caudoviricetes</taxon>
        <taxon>Vandenendeviridae</taxon>
        <taxon>Gorskivirinae</taxon>
        <taxon>Kremarvirus</taxon>
        <taxon>Kremarvirus VCM</taxon>
        <taxon>Otagovirus VCM</taxon>
    </lineage>
</organism>
<accession>A0A0S4L134</accession>
<reference evidence="3" key="1">
    <citation type="submission" date="2015-10" db="EMBL/GenBank/DDBJ databases">
        <authorList>
            <person name="Millard A."/>
        </authorList>
    </citation>
    <scope>NUCLEOTIDE SEQUENCE [LARGE SCALE GENOMIC DNA]</scope>
</reference>
<dbReference type="RefSeq" id="YP_009222628.1">
    <property type="nucleotide sequence ID" value="NC_029065.1"/>
</dbReference>
<keyword evidence="1" id="KW-0812">Transmembrane</keyword>
<dbReference type="KEGG" id="vg:26799000"/>
<keyword evidence="1" id="KW-0472">Membrane</keyword>
<protein>
    <submittedName>
        <fullName evidence="2">Uncharacterized protein</fullName>
    </submittedName>
</protein>
<evidence type="ECO:0000256" key="1">
    <source>
        <dbReference type="SAM" id="Phobius"/>
    </source>
</evidence>
<keyword evidence="1" id="KW-1133">Transmembrane helix</keyword>